<dbReference type="PANTHER" id="PTHR30579:SF8">
    <property type="entry name" value="HTH-TYPE TRANSCRIPTIONAL REGULATOR HDFR"/>
    <property type="match status" value="1"/>
</dbReference>
<evidence type="ECO:0000256" key="1">
    <source>
        <dbReference type="ARBA" id="ARBA00009437"/>
    </source>
</evidence>
<dbReference type="GO" id="GO:0003677">
    <property type="term" value="F:DNA binding"/>
    <property type="evidence" value="ECO:0007669"/>
    <property type="project" value="UniProtKB-KW"/>
</dbReference>
<dbReference type="InterPro" id="IPR005119">
    <property type="entry name" value="LysR_subst-bd"/>
</dbReference>
<dbReference type="SUPFAM" id="SSF46785">
    <property type="entry name" value="Winged helix' DNA-binding domain"/>
    <property type="match status" value="1"/>
</dbReference>
<dbReference type="EMBL" id="AP027266">
    <property type="protein sequence ID" value="BDW84736.1"/>
    <property type="molecule type" value="Genomic_DNA"/>
</dbReference>
<name>A0AA48KM43_9RHOB</name>
<dbReference type="Pfam" id="PF03466">
    <property type="entry name" value="LysR_substrate"/>
    <property type="match status" value="1"/>
</dbReference>
<dbReference type="PRINTS" id="PR00039">
    <property type="entry name" value="HTHLYSR"/>
</dbReference>
<dbReference type="Gene3D" id="1.10.10.10">
    <property type="entry name" value="Winged helix-like DNA-binding domain superfamily/Winged helix DNA-binding domain"/>
    <property type="match status" value="1"/>
</dbReference>
<dbReference type="PROSITE" id="PS50931">
    <property type="entry name" value="HTH_LYSR"/>
    <property type="match status" value="1"/>
</dbReference>
<dbReference type="InterPro" id="IPR050176">
    <property type="entry name" value="LTTR"/>
</dbReference>
<dbReference type="InterPro" id="IPR036388">
    <property type="entry name" value="WH-like_DNA-bd_sf"/>
</dbReference>
<keyword evidence="4" id="KW-0804">Transcription</keyword>
<protein>
    <submittedName>
        <fullName evidence="6">LysR family transcriptional regulator</fullName>
    </submittedName>
</protein>
<proteinExistence type="inferred from homology"/>
<sequence length="285" mass="31008">MNLEQIHTFLDLCETRSFNRTASRLGVTQSTISGRVQALETALGCKLLERSRAGTELTTEGLRFEPHARAMRNGWTVATQAVKGAGNAAMAMRIGIQHDLLGDQVAQWVKAVQGAVPDTALYVEADYSAQMCADVRDGQLDLAIHYTPKPHPDLHFETLGEVGYVMVSTEGADLSDIRPESYILPNYAPAFSTTHAVLLPTLSMGAVSSGQNAVIRGLLLALGGSTYVLRETARDLERAGLARLVARAPRIEQPVYAAIHLRNRHRGAHRRILRALRAHLAGRSA</sequence>
<dbReference type="InterPro" id="IPR036390">
    <property type="entry name" value="WH_DNA-bd_sf"/>
</dbReference>
<evidence type="ECO:0000313" key="7">
    <source>
        <dbReference type="Proteomes" id="UP001337723"/>
    </source>
</evidence>
<evidence type="ECO:0000256" key="2">
    <source>
        <dbReference type="ARBA" id="ARBA00023015"/>
    </source>
</evidence>
<dbReference type="RefSeq" id="WP_338274841.1">
    <property type="nucleotide sequence ID" value="NZ_AP027266.1"/>
</dbReference>
<dbReference type="PANTHER" id="PTHR30579">
    <property type="entry name" value="TRANSCRIPTIONAL REGULATOR"/>
    <property type="match status" value="1"/>
</dbReference>
<dbReference type="InterPro" id="IPR000847">
    <property type="entry name" value="LysR_HTH_N"/>
</dbReference>
<organism evidence="6 7">
    <name type="scientific">Roseicyclus marinus</name>
    <dbReference type="NCBI Taxonomy" id="2161673"/>
    <lineage>
        <taxon>Bacteria</taxon>
        <taxon>Pseudomonadati</taxon>
        <taxon>Pseudomonadota</taxon>
        <taxon>Alphaproteobacteria</taxon>
        <taxon>Rhodobacterales</taxon>
        <taxon>Roseobacteraceae</taxon>
        <taxon>Roseicyclus</taxon>
    </lineage>
</organism>
<keyword evidence="7" id="KW-1185">Reference proteome</keyword>
<accession>A0AA48KM43</accession>
<evidence type="ECO:0000256" key="3">
    <source>
        <dbReference type="ARBA" id="ARBA00023125"/>
    </source>
</evidence>
<dbReference type="AlphaFoldDB" id="A0AA48KM43"/>
<dbReference type="Proteomes" id="UP001337723">
    <property type="component" value="Chromosome"/>
</dbReference>
<dbReference type="GO" id="GO:0003700">
    <property type="term" value="F:DNA-binding transcription factor activity"/>
    <property type="evidence" value="ECO:0007669"/>
    <property type="project" value="InterPro"/>
</dbReference>
<evidence type="ECO:0000256" key="4">
    <source>
        <dbReference type="ARBA" id="ARBA00023163"/>
    </source>
</evidence>
<dbReference type="SUPFAM" id="SSF53850">
    <property type="entry name" value="Periplasmic binding protein-like II"/>
    <property type="match status" value="1"/>
</dbReference>
<keyword evidence="2" id="KW-0805">Transcription regulation</keyword>
<evidence type="ECO:0000313" key="6">
    <source>
        <dbReference type="EMBL" id="BDW84736.1"/>
    </source>
</evidence>
<evidence type="ECO:0000259" key="5">
    <source>
        <dbReference type="PROSITE" id="PS50931"/>
    </source>
</evidence>
<dbReference type="Pfam" id="PF00126">
    <property type="entry name" value="HTH_1"/>
    <property type="match status" value="1"/>
</dbReference>
<dbReference type="KEGG" id="rmai:MACH21_09130"/>
<keyword evidence="3" id="KW-0238">DNA-binding</keyword>
<dbReference type="CDD" id="cd05466">
    <property type="entry name" value="PBP2_LTTR_substrate"/>
    <property type="match status" value="1"/>
</dbReference>
<dbReference type="Gene3D" id="3.40.190.10">
    <property type="entry name" value="Periplasmic binding protein-like II"/>
    <property type="match status" value="2"/>
</dbReference>
<gene>
    <name evidence="6" type="ORF">MACH21_09130</name>
</gene>
<dbReference type="FunFam" id="1.10.10.10:FF:000001">
    <property type="entry name" value="LysR family transcriptional regulator"/>
    <property type="match status" value="1"/>
</dbReference>
<comment type="similarity">
    <text evidence="1">Belongs to the LysR transcriptional regulatory family.</text>
</comment>
<feature type="domain" description="HTH lysR-type" evidence="5">
    <location>
        <begin position="1"/>
        <end position="58"/>
    </location>
</feature>
<reference evidence="6 7" key="1">
    <citation type="submission" date="2023-01" db="EMBL/GenBank/DDBJ databases">
        <title>Complete genome sequence of Roseicyclus marinus strain Dej080120_10.</title>
        <authorList>
            <person name="Ueki S."/>
            <person name="Maruyama F."/>
        </authorList>
    </citation>
    <scope>NUCLEOTIDE SEQUENCE [LARGE SCALE GENOMIC DNA]</scope>
    <source>
        <strain evidence="6 7">Dej080120_10</strain>
    </source>
</reference>